<keyword evidence="1" id="KW-1133">Transmembrane helix</keyword>
<dbReference type="AlphaFoldDB" id="A0A7S2TNR6"/>
<sequence length="197" mass="22027">MGEAQQTEAFPNKVTRLADDGTTVLEKKTDKNESKSFLAFSVPQVFHPVREGMLKCWRKFENEPAIVRFVALSTLLASVCGIGCFVVLLLMFSTFVFIWISLITAATLVGVSWVMLVLVASACGISAIALPIAGFVLLSISCCSAVMLLLVLGFRNKNEVLDFSYKLKKDSWSRCLLLKEHLCSWWRDTNVKHEIRM</sequence>
<keyword evidence="1" id="KW-0812">Transmembrane</keyword>
<accession>A0A7S2TNR6</accession>
<dbReference type="EMBL" id="HBHP01011449">
    <property type="protein sequence ID" value="CAD9758270.1"/>
    <property type="molecule type" value="Transcribed_RNA"/>
</dbReference>
<keyword evidence="1" id="KW-0472">Membrane</keyword>
<reference evidence="2" key="1">
    <citation type="submission" date="2021-01" db="EMBL/GenBank/DDBJ databases">
        <authorList>
            <person name="Corre E."/>
            <person name="Pelletier E."/>
            <person name="Niang G."/>
            <person name="Scheremetjew M."/>
            <person name="Finn R."/>
            <person name="Kale V."/>
            <person name="Holt S."/>
            <person name="Cochrane G."/>
            <person name="Meng A."/>
            <person name="Brown T."/>
            <person name="Cohen L."/>
        </authorList>
    </citation>
    <scope>NUCLEOTIDE SEQUENCE</scope>
    <source>
        <strain evidence="2">CCMP622</strain>
    </source>
</reference>
<name>A0A7S2TNR6_9EUKA</name>
<feature type="transmembrane region" description="Helical" evidence="1">
    <location>
        <begin position="96"/>
        <end position="120"/>
    </location>
</feature>
<feature type="transmembrane region" description="Helical" evidence="1">
    <location>
        <begin position="65"/>
        <end position="90"/>
    </location>
</feature>
<evidence type="ECO:0000256" key="1">
    <source>
        <dbReference type="SAM" id="Phobius"/>
    </source>
</evidence>
<gene>
    <name evidence="2" type="ORF">LSP00402_LOCUS7106</name>
</gene>
<organism evidence="2">
    <name type="scientific">Lotharella oceanica</name>
    <dbReference type="NCBI Taxonomy" id="641309"/>
    <lineage>
        <taxon>Eukaryota</taxon>
        <taxon>Sar</taxon>
        <taxon>Rhizaria</taxon>
        <taxon>Cercozoa</taxon>
        <taxon>Chlorarachniophyceae</taxon>
        <taxon>Lotharella</taxon>
    </lineage>
</organism>
<protein>
    <submittedName>
        <fullName evidence="2">Uncharacterized protein</fullName>
    </submittedName>
</protein>
<feature type="transmembrane region" description="Helical" evidence="1">
    <location>
        <begin position="132"/>
        <end position="154"/>
    </location>
</feature>
<evidence type="ECO:0000313" key="2">
    <source>
        <dbReference type="EMBL" id="CAD9758270.1"/>
    </source>
</evidence>
<proteinExistence type="predicted"/>